<evidence type="ECO:0000259" key="1">
    <source>
        <dbReference type="Pfam" id="PF01850"/>
    </source>
</evidence>
<reference evidence="2 3" key="1">
    <citation type="submission" date="2016-10" db="EMBL/GenBank/DDBJ databases">
        <authorList>
            <person name="de Groot N.N."/>
        </authorList>
    </citation>
    <scope>NUCLEOTIDE SEQUENCE [LARGE SCALE GENOMIC DNA]</scope>
    <source>
        <strain evidence="2 3">DSM 21668</strain>
    </source>
</reference>
<dbReference type="PANTHER" id="PTHR36173">
    <property type="entry name" value="RIBONUCLEASE VAPC16-RELATED"/>
    <property type="match status" value="1"/>
</dbReference>
<dbReference type="InterPro" id="IPR041705">
    <property type="entry name" value="PIN_Sll0205"/>
</dbReference>
<dbReference type="PANTHER" id="PTHR36173:SF2">
    <property type="entry name" value="RIBONUCLEASE VAPC16"/>
    <property type="match status" value="1"/>
</dbReference>
<dbReference type="Pfam" id="PF01850">
    <property type="entry name" value="PIN"/>
    <property type="match status" value="1"/>
</dbReference>
<dbReference type="SUPFAM" id="SSF88723">
    <property type="entry name" value="PIN domain-like"/>
    <property type="match status" value="1"/>
</dbReference>
<name>A0A1G9W9R7_9BACT</name>
<dbReference type="STRING" id="563176.SAMN04488090_4294"/>
<accession>A0A1G9W9R7</accession>
<dbReference type="InterPro" id="IPR052919">
    <property type="entry name" value="TA_system_RNase"/>
</dbReference>
<protein>
    <submittedName>
        <fullName evidence="2">PIN domain nuclease, a component of toxin-antitoxin system (PIN domain)</fullName>
    </submittedName>
</protein>
<dbReference type="Proteomes" id="UP000198901">
    <property type="component" value="Unassembled WGS sequence"/>
</dbReference>
<dbReference type="EMBL" id="FNGS01000009">
    <property type="protein sequence ID" value="SDM81013.1"/>
    <property type="molecule type" value="Genomic_DNA"/>
</dbReference>
<dbReference type="Gene3D" id="3.40.50.1010">
    <property type="entry name" value="5'-nuclease"/>
    <property type="match status" value="1"/>
</dbReference>
<feature type="domain" description="PIN" evidence="1">
    <location>
        <begin position="4"/>
        <end position="122"/>
    </location>
</feature>
<dbReference type="OrthoDB" id="9798990at2"/>
<dbReference type="RefSeq" id="WP_093207733.1">
    <property type="nucleotide sequence ID" value="NZ_FNGS01000009.1"/>
</dbReference>
<sequence length="128" mass="14766">MELLLDTHALLWFYSGDSALSDKAQRLIRGSGTRCYLSVASLWEITIKLGLGKLKLDSGIPDLFHFIERNHIEVLQIEFEHLIQLQQLPDIHRDPFDRLIISQARAENLPVVSKDLFFSSYDVVTVWE</sequence>
<gene>
    <name evidence="2" type="ORF">SAMN04488090_4294</name>
</gene>
<dbReference type="InterPro" id="IPR002716">
    <property type="entry name" value="PIN_dom"/>
</dbReference>
<dbReference type="AlphaFoldDB" id="A0A1G9W9R7"/>
<keyword evidence="3" id="KW-1185">Reference proteome</keyword>
<organism evidence="2 3">
    <name type="scientific">Siphonobacter aquaeclarae</name>
    <dbReference type="NCBI Taxonomy" id="563176"/>
    <lineage>
        <taxon>Bacteria</taxon>
        <taxon>Pseudomonadati</taxon>
        <taxon>Bacteroidota</taxon>
        <taxon>Cytophagia</taxon>
        <taxon>Cytophagales</taxon>
        <taxon>Cytophagaceae</taxon>
        <taxon>Siphonobacter</taxon>
    </lineage>
</organism>
<proteinExistence type="predicted"/>
<dbReference type="InterPro" id="IPR029060">
    <property type="entry name" value="PIN-like_dom_sf"/>
</dbReference>
<dbReference type="CDD" id="cd09872">
    <property type="entry name" value="PIN_Sll0205-like"/>
    <property type="match status" value="1"/>
</dbReference>
<evidence type="ECO:0000313" key="2">
    <source>
        <dbReference type="EMBL" id="SDM81013.1"/>
    </source>
</evidence>
<evidence type="ECO:0000313" key="3">
    <source>
        <dbReference type="Proteomes" id="UP000198901"/>
    </source>
</evidence>